<dbReference type="Gene3D" id="6.10.140.190">
    <property type="match status" value="1"/>
</dbReference>
<evidence type="ECO:0000259" key="1">
    <source>
        <dbReference type="Pfam" id="PF03551"/>
    </source>
</evidence>
<dbReference type="Pfam" id="PF03551">
    <property type="entry name" value="PadR"/>
    <property type="match status" value="1"/>
</dbReference>
<dbReference type="PATRIC" id="fig|1423753.3.peg.950"/>
<dbReference type="InterPro" id="IPR005149">
    <property type="entry name" value="Tscrpt_reg_PadR_N"/>
</dbReference>
<keyword evidence="4" id="KW-1185">Reference proteome</keyword>
<comment type="caution">
    <text evidence="3">The sequence shown here is derived from an EMBL/GenBank/DDBJ whole genome shotgun (WGS) entry which is preliminary data.</text>
</comment>
<dbReference type="EMBL" id="AZFS01000061">
    <property type="protein sequence ID" value="KRL93726.1"/>
    <property type="molecule type" value="Genomic_DNA"/>
</dbReference>
<dbReference type="PANTHER" id="PTHR43252">
    <property type="entry name" value="TRANSCRIPTIONAL REGULATOR YQJI"/>
    <property type="match status" value="1"/>
</dbReference>
<dbReference type="PANTHER" id="PTHR43252:SF2">
    <property type="entry name" value="TRANSCRIPTION REGULATOR, PADR-LIKE FAMILY"/>
    <property type="match status" value="1"/>
</dbReference>
<dbReference type="SUPFAM" id="SSF46785">
    <property type="entry name" value="Winged helix' DNA-binding domain"/>
    <property type="match status" value="1"/>
</dbReference>
<feature type="domain" description="Transcription regulator PadR N-terminal" evidence="1">
    <location>
        <begin position="14"/>
        <end position="86"/>
    </location>
</feature>
<reference evidence="3 4" key="1">
    <citation type="journal article" date="2015" name="Genome Announc.">
        <title>Expanding the biotechnology potential of lactobacilli through comparative genomics of 213 strains and associated genera.</title>
        <authorList>
            <person name="Sun Z."/>
            <person name="Harris H.M."/>
            <person name="McCann A."/>
            <person name="Guo C."/>
            <person name="Argimon S."/>
            <person name="Zhang W."/>
            <person name="Yang X."/>
            <person name="Jeffery I.B."/>
            <person name="Cooney J.C."/>
            <person name="Kagawa T.F."/>
            <person name="Liu W."/>
            <person name="Song Y."/>
            <person name="Salvetti E."/>
            <person name="Wrobel A."/>
            <person name="Rasinkangas P."/>
            <person name="Parkhill J."/>
            <person name="Rea M.C."/>
            <person name="O'Sullivan O."/>
            <person name="Ritari J."/>
            <person name="Douillard F.P."/>
            <person name="Paul Ross R."/>
            <person name="Yang R."/>
            <person name="Briner A.E."/>
            <person name="Felis G.E."/>
            <person name="de Vos W.M."/>
            <person name="Barrangou R."/>
            <person name="Klaenhammer T.R."/>
            <person name="Caufield P.W."/>
            <person name="Cui Y."/>
            <person name="Zhang H."/>
            <person name="O'Toole P.W."/>
        </authorList>
    </citation>
    <scope>NUCLEOTIDE SEQUENCE [LARGE SCALE GENOMIC DNA]</scope>
    <source>
        <strain evidence="3 4">DSM 16381</strain>
    </source>
</reference>
<evidence type="ECO:0000313" key="3">
    <source>
        <dbReference type="EMBL" id="KRL93726.1"/>
    </source>
</evidence>
<dbReference type="InterPro" id="IPR018309">
    <property type="entry name" value="Tscrpt_reg_PadR_C"/>
</dbReference>
<feature type="domain" description="Transcription regulator PadR C-terminal" evidence="2">
    <location>
        <begin position="101"/>
        <end position="179"/>
    </location>
</feature>
<dbReference type="Proteomes" id="UP000051580">
    <property type="component" value="Unassembled WGS sequence"/>
</dbReference>
<organism evidence="3 4">
    <name type="scientific">Levilactobacillus hammesii DSM 16381</name>
    <dbReference type="NCBI Taxonomy" id="1423753"/>
    <lineage>
        <taxon>Bacteria</taxon>
        <taxon>Bacillati</taxon>
        <taxon>Bacillota</taxon>
        <taxon>Bacilli</taxon>
        <taxon>Lactobacillales</taxon>
        <taxon>Lactobacillaceae</taxon>
        <taxon>Levilactobacillus</taxon>
    </lineage>
</organism>
<dbReference type="Gene3D" id="1.10.10.10">
    <property type="entry name" value="Winged helix-like DNA-binding domain superfamily/Winged helix DNA-binding domain"/>
    <property type="match status" value="1"/>
</dbReference>
<dbReference type="AlphaFoldDB" id="A0A0R1UKF0"/>
<dbReference type="InterPro" id="IPR036388">
    <property type="entry name" value="WH-like_DNA-bd_sf"/>
</dbReference>
<dbReference type="OrthoDB" id="9783723at2"/>
<sequence length="183" mass="21235">MATIGQRNRLQFIILGLLNQQPQTGYDLAKAFENEIGEFWQAQHSQIYPMLKRLEAAGEITHEDTVTGEKLAKKQYTLTPTGREKLVAWVSQPSPELTPNKDEFILKLYFIKDVDDPRIQPMLREQYRLHQAQLAHLQQRQATVFPDTSTIDQAYGHYLILDHAIAREAHYVSWLTQYLTPED</sequence>
<dbReference type="Pfam" id="PF10400">
    <property type="entry name" value="Vir_act_alpha_C"/>
    <property type="match status" value="1"/>
</dbReference>
<gene>
    <name evidence="3" type="ORF">FD28_GL000911</name>
</gene>
<name>A0A0R1UKF0_9LACO</name>
<proteinExistence type="predicted"/>
<evidence type="ECO:0000259" key="2">
    <source>
        <dbReference type="Pfam" id="PF10400"/>
    </source>
</evidence>
<accession>A0A0R1UKF0</accession>
<protein>
    <submittedName>
        <fullName evidence="3">Transcriptional regulator</fullName>
    </submittedName>
</protein>
<evidence type="ECO:0000313" key="4">
    <source>
        <dbReference type="Proteomes" id="UP000051580"/>
    </source>
</evidence>
<dbReference type="InterPro" id="IPR036390">
    <property type="entry name" value="WH_DNA-bd_sf"/>
</dbReference>
<dbReference type="STRING" id="1423753.FD28_GL000911"/>